<protein>
    <submittedName>
        <fullName evidence="6">C4-dicarboxylate ABC transporter</fullName>
    </submittedName>
</protein>
<organism evidence="6 7">
    <name type="scientific">Neisseria chenwenguii</name>
    <dbReference type="NCBI Taxonomy" id="1853278"/>
    <lineage>
        <taxon>Bacteria</taxon>
        <taxon>Pseudomonadati</taxon>
        <taxon>Pseudomonadota</taxon>
        <taxon>Betaproteobacteria</taxon>
        <taxon>Neisseriales</taxon>
        <taxon>Neisseriaceae</taxon>
        <taxon>Neisseria</taxon>
    </lineage>
</organism>
<dbReference type="PANTHER" id="PTHR43652">
    <property type="entry name" value="BASIC AMINO ACID ANTIPORTER YFCC-RELATED"/>
    <property type="match status" value="1"/>
</dbReference>
<dbReference type="AlphaFoldDB" id="A0A220S0T4"/>
<evidence type="ECO:0000256" key="3">
    <source>
        <dbReference type="ARBA" id="ARBA00022692"/>
    </source>
</evidence>
<evidence type="ECO:0000256" key="4">
    <source>
        <dbReference type="ARBA" id="ARBA00022989"/>
    </source>
</evidence>
<sequence length="473" mass="50578">MSTQNPKKSFKMPDIYIVLAVFILVVAALTYIVPAGEYERQTVETVHGTQTLVVAGTYHQIEQTPVGFMDLVTAIPDGLKRAAGIVFLTFMVGGCMGLIKRAGLIDMGVQKLSSAVGGKDIMIIPILIAIFSGLAAFIGVPELSLAYLPVLLPLFYRLGYDGMTATAVSLLGPCMGFTFGLTIPGSVGMGQQIAQLPIFSGSAFRAVILAAVVLITIAYVMRYAIRVKHHPETSLTLDTDKEVRAALAQEEAEKGEMVFTSRQKMAGITCMVLFPIAIALILMKNLGFEAIGGLFLFIGITAAAVAGKSAQQICDDVNAGMRDMMVAALLCGVASAIAVVMDKGVITDTLVYWLESMMRTVPPELTAIAIFWEQSVFNFLIPGATALTVLTMPIISPLASLLDISQQAVVSANAWGGQLTDIFFPTSGFFVATLVIAKVEFGKWLRFYTPLMLILGILSSVALYLMQSMGIGL</sequence>
<keyword evidence="2" id="KW-1003">Cell membrane</keyword>
<dbReference type="GO" id="GO:0005886">
    <property type="term" value="C:plasma membrane"/>
    <property type="evidence" value="ECO:0007669"/>
    <property type="project" value="UniProtKB-SubCell"/>
</dbReference>
<keyword evidence="5" id="KW-0472">Membrane</keyword>
<accession>A0A220S0T4</accession>
<evidence type="ECO:0000256" key="2">
    <source>
        <dbReference type="ARBA" id="ARBA00022475"/>
    </source>
</evidence>
<name>A0A220S0T4_9NEIS</name>
<dbReference type="InterPro" id="IPR051679">
    <property type="entry name" value="DASS-Related_Transporters"/>
</dbReference>
<dbReference type="EMBL" id="CP022278">
    <property type="protein sequence ID" value="ASK26986.1"/>
    <property type="molecule type" value="Genomic_DNA"/>
</dbReference>
<evidence type="ECO:0000256" key="1">
    <source>
        <dbReference type="ARBA" id="ARBA00004651"/>
    </source>
</evidence>
<proteinExistence type="predicted"/>
<gene>
    <name evidence="6" type="ORF">BG910_03855</name>
</gene>
<dbReference type="OrthoDB" id="255482at2"/>
<dbReference type="KEGG" id="nei:BG910_03855"/>
<evidence type="ECO:0000313" key="6">
    <source>
        <dbReference type="EMBL" id="ASK26986.1"/>
    </source>
</evidence>
<keyword evidence="4" id="KW-1133">Transmembrane helix</keyword>
<evidence type="ECO:0000313" key="7">
    <source>
        <dbReference type="Proteomes" id="UP000198238"/>
    </source>
</evidence>
<evidence type="ECO:0000256" key="5">
    <source>
        <dbReference type="ARBA" id="ARBA00023136"/>
    </source>
</evidence>
<keyword evidence="7" id="KW-1185">Reference proteome</keyword>
<dbReference type="Proteomes" id="UP000198238">
    <property type="component" value="Chromosome"/>
</dbReference>
<dbReference type="RefSeq" id="WP_089035704.1">
    <property type="nucleotide sequence ID" value="NZ_CP022278.1"/>
</dbReference>
<comment type="subcellular location">
    <subcellularLocation>
        <location evidence="1">Cell membrane</location>
        <topology evidence="1">Multi-pass membrane protein</topology>
    </subcellularLocation>
</comment>
<keyword evidence="3" id="KW-0812">Transmembrane</keyword>
<dbReference type="InterPro" id="IPR018385">
    <property type="entry name" value="C4_dicarb_anaerob_car-like"/>
</dbReference>
<dbReference type="PANTHER" id="PTHR43652:SF6">
    <property type="entry name" value="ARGININE REPRESSOR"/>
    <property type="match status" value="1"/>
</dbReference>
<dbReference type="Pfam" id="PF03606">
    <property type="entry name" value="DcuC"/>
    <property type="match status" value="1"/>
</dbReference>
<reference evidence="6 7" key="1">
    <citation type="submission" date="2017-06" db="EMBL/GenBank/DDBJ databases">
        <title>Neisseria chenwenguii sp. nov., isolated from the intestinal contents of Tibetan Plateau Pika in Yushu, Qinghai Province, China.</title>
        <authorList>
            <person name="Zhang G."/>
        </authorList>
    </citation>
    <scope>NUCLEOTIDE SEQUENCE [LARGE SCALE GENOMIC DNA]</scope>
    <source>
        <strain evidence="6 7">10023</strain>
    </source>
</reference>